<protein>
    <submittedName>
        <fullName evidence="1">Uncharacterized protein</fullName>
    </submittedName>
</protein>
<gene>
    <name evidence="1" type="ORF">CUC44_01905</name>
</gene>
<keyword evidence="2" id="KW-1185">Reference proteome</keyword>
<dbReference type="Proteomes" id="UP000232060">
    <property type="component" value="Unassembled WGS sequence"/>
</dbReference>
<dbReference type="AlphaFoldDB" id="A0A2M8HDZ3"/>
<accession>A0A2M8HDZ3</accession>
<evidence type="ECO:0000313" key="1">
    <source>
        <dbReference type="EMBL" id="PJC94721.1"/>
    </source>
</evidence>
<name>A0A2M8HDZ3_9GAMM</name>
<dbReference type="OrthoDB" id="5348860at2"/>
<dbReference type="InterPro" id="IPR038139">
    <property type="entry name" value="NlpE_C_sf"/>
</dbReference>
<reference evidence="1 2" key="1">
    <citation type="submission" date="2017-11" db="EMBL/GenBank/DDBJ databases">
        <title>Draft genome sequence of environmental isolate Aeromonas lusitania sp. nov. MDC 2473.</title>
        <authorList>
            <person name="Colston S.M."/>
            <person name="Navarro A."/>
            <person name="Martinez-Murcia A.J."/>
            <person name="Graf J."/>
        </authorList>
    </citation>
    <scope>NUCLEOTIDE SEQUENCE [LARGE SCALE GENOMIC DNA]</scope>
    <source>
        <strain evidence="1 2">MDC 2473</strain>
    </source>
</reference>
<proteinExistence type="predicted"/>
<sequence>MFTKGLTPWSFILILLLGGYLLPAAAEEKTTGHYYREGDVDVFIPCGSDNAFWIQGEKSVLQPLQNALSKLNDAHPDSPRPLYVEITGHFEDNANSEGMAADYDGLYRIESVLANRADSPATCPVLVEND</sequence>
<dbReference type="Gene3D" id="2.40.50.540">
    <property type="match status" value="1"/>
</dbReference>
<dbReference type="RefSeq" id="WP_100858315.1">
    <property type="nucleotide sequence ID" value="NZ_PGCP01000003.1"/>
</dbReference>
<evidence type="ECO:0000313" key="2">
    <source>
        <dbReference type="Proteomes" id="UP000232060"/>
    </source>
</evidence>
<dbReference type="EMBL" id="PGCP01000003">
    <property type="protein sequence ID" value="PJC94721.1"/>
    <property type="molecule type" value="Genomic_DNA"/>
</dbReference>
<organism evidence="1 2">
    <name type="scientific">Aeromonas lusitana</name>
    <dbReference type="NCBI Taxonomy" id="931529"/>
    <lineage>
        <taxon>Bacteria</taxon>
        <taxon>Pseudomonadati</taxon>
        <taxon>Pseudomonadota</taxon>
        <taxon>Gammaproteobacteria</taxon>
        <taxon>Aeromonadales</taxon>
        <taxon>Aeromonadaceae</taxon>
        <taxon>Aeromonas</taxon>
    </lineage>
</organism>
<comment type="caution">
    <text evidence="1">The sequence shown here is derived from an EMBL/GenBank/DDBJ whole genome shotgun (WGS) entry which is preliminary data.</text>
</comment>